<evidence type="ECO:0000313" key="3">
    <source>
        <dbReference type="Proteomes" id="UP000002210"/>
    </source>
</evidence>
<evidence type="ECO:0000313" key="2">
    <source>
        <dbReference type="EMBL" id="ACO30959.1"/>
    </source>
</evidence>
<dbReference type="Pfam" id="PF00561">
    <property type="entry name" value="Abhydrolase_1"/>
    <property type="match status" value="1"/>
</dbReference>
<dbReference type="SUPFAM" id="SSF53474">
    <property type="entry name" value="alpha/beta-Hydrolases"/>
    <property type="match status" value="1"/>
</dbReference>
<dbReference type="KEGG" id="bcx:BCA_1980"/>
<dbReference type="Gene3D" id="3.40.50.1820">
    <property type="entry name" value="alpha/beta hydrolase"/>
    <property type="match status" value="1"/>
</dbReference>
<dbReference type="InterPro" id="IPR000073">
    <property type="entry name" value="AB_hydrolase_1"/>
</dbReference>
<dbReference type="GO" id="GO:0016020">
    <property type="term" value="C:membrane"/>
    <property type="evidence" value="ECO:0007669"/>
    <property type="project" value="TreeGrafter"/>
</dbReference>
<dbReference type="AlphaFoldDB" id="A0A158RUM0"/>
<protein>
    <submittedName>
        <fullName evidence="2">CesH</fullName>
    </submittedName>
</protein>
<feature type="domain" description="AB hydrolase-1" evidence="1">
    <location>
        <begin position="15"/>
        <end position="111"/>
    </location>
</feature>
<evidence type="ECO:0000259" key="1">
    <source>
        <dbReference type="Pfam" id="PF00561"/>
    </source>
</evidence>
<dbReference type="RefSeq" id="WP_000244221.1">
    <property type="nucleotide sequence ID" value="NC_012472.1"/>
</dbReference>
<dbReference type="EMBL" id="CP001407">
    <property type="protein sequence ID" value="ACO30959.1"/>
    <property type="molecule type" value="Genomic_DNA"/>
</dbReference>
<dbReference type="PANTHER" id="PTHR43798:SF33">
    <property type="entry name" value="HYDROLASE, PUTATIVE (AFU_ORTHOLOGUE AFUA_2G14860)-RELATED"/>
    <property type="match status" value="1"/>
</dbReference>
<proteinExistence type="predicted"/>
<accession>A0A158RUM0</accession>
<dbReference type="InterPro" id="IPR050266">
    <property type="entry name" value="AB_hydrolase_sf"/>
</dbReference>
<reference evidence="2 3" key="1">
    <citation type="submission" date="2009-02" db="EMBL/GenBank/DDBJ databases">
        <title>Genome sequence of Bacillus cereus 03BB102.</title>
        <authorList>
            <person name="Dodson R.J."/>
            <person name="Jackson P."/>
            <person name="Munk A.C."/>
            <person name="Brettin T."/>
            <person name="Bruce D."/>
            <person name="Detter C."/>
            <person name="Tapia R."/>
            <person name="Han C."/>
            <person name="Sutton G."/>
            <person name="Sims D."/>
        </authorList>
    </citation>
    <scope>NUCLEOTIDE SEQUENCE [LARGE SCALE GENOMIC DNA]</scope>
    <source>
        <strain evidence="2 3">03BB102</strain>
    </source>
</reference>
<sequence length="258" mass="29047">MVLQYKEFGDSSSTLMVFIHGGGVSGWMWDKQIKHFTNFHCLVPDLHEQGKNRSKDHFSINFSAEKIIELIEDKGQGKTVIVIGFSLGAQVLIAMLSMKPHLIQYAMINSALVKPIPFAKILSSSLGLTYFLVKCKAFSKIQAKSMYIDETQFDNYYHDSCQISKNTFVRILEENMSFTIPKGFKDANSNILVTVGDKEKRIMKVSMNEILASNTNCTGIIIPEIGHGISLANPILFNTLIENWLEHDILPENLIIVN</sequence>
<gene>
    <name evidence="2" type="ordered locus">BCA_1980</name>
</gene>
<dbReference type="InterPro" id="IPR029058">
    <property type="entry name" value="AB_hydrolase_fold"/>
</dbReference>
<name>A0A158RUM0_BACC3</name>
<dbReference type="Proteomes" id="UP000002210">
    <property type="component" value="Chromosome"/>
</dbReference>
<dbReference type="PANTHER" id="PTHR43798">
    <property type="entry name" value="MONOACYLGLYCEROL LIPASE"/>
    <property type="match status" value="1"/>
</dbReference>
<organism evidence="2 3">
    <name type="scientific">Bacillus cereus (strain 03BB102)</name>
    <dbReference type="NCBI Taxonomy" id="572264"/>
    <lineage>
        <taxon>Bacteria</taxon>
        <taxon>Bacillati</taxon>
        <taxon>Bacillota</taxon>
        <taxon>Bacilli</taxon>
        <taxon>Bacillales</taxon>
        <taxon>Bacillaceae</taxon>
        <taxon>Bacillus</taxon>
        <taxon>Bacillus cereus group</taxon>
    </lineage>
</organism>
<dbReference type="PATRIC" id="fig|572264.18.peg.1926"/>